<organism evidence="1">
    <name type="scientific">Arundo donax</name>
    <name type="common">Giant reed</name>
    <name type="synonym">Donax arundinaceus</name>
    <dbReference type="NCBI Taxonomy" id="35708"/>
    <lineage>
        <taxon>Eukaryota</taxon>
        <taxon>Viridiplantae</taxon>
        <taxon>Streptophyta</taxon>
        <taxon>Embryophyta</taxon>
        <taxon>Tracheophyta</taxon>
        <taxon>Spermatophyta</taxon>
        <taxon>Magnoliopsida</taxon>
        <taxon>Liliopsida</taxon>
        <taxon>Poales</taxon>
        <taxon>Poaceae</taxon>
        <taxon>PACMAD clade</taxon>
        <taxon>Arundinoideae</taxon>
        <taxon>Arundineae</taxon>
        <taxon>Arundo</taxon>
    </lineage>
</organism>
<protein>
    <submittedName>
        <fullName evidence="1">Uncharacterized protein</fullName>
    </submittedName>
</protein>
<name>A0A0A8ZHZ4_ARUDO</name>
<dbReference type="EMBL" id="GBRH01261535">
    <property type="protein sequence ID" value="JAD36360.1"/>
    <property type="molecule type" value="Transcribed_RNA"/>
</dbReference>
<reference evidence="1" key="2">
    <citation type="journal article" date="2015" name="Data Brief">
        <title>Shoot transcriptome of the giant reed, Arundo donax.</title>
        <authorList>
            <person name="Barrero R.A."/>
            <person name="Guerrero F.D."/>
            <person name="Moolhuijzen P."/>
            <person name="Goolsby J.A."/>
            <person name="Tidwell J."/>
            <person name="Bellgard S.E."/>
            <person name="Bellgard M.I."/>
        </authorList>
    </citation>
    <scope>NUCLEOTIDE SEQUENCE</scope>
    <source>
        <tissue evidence="1">Shoot tissue taken approximately 20 cm above the soil surface</tissue>
    </source>
</reference>
<reference evidence="1" key="1">
    <citation type="submission" date="2014-09" db="EMBL/GenBank/DDBJ databases">
        <authorList>
            <person name="Magalhaes I.L.F."/>
            <person name="Oliveira U."/>
            <person name="Santos F.R."/>
            <person name="Vidigal T.H.D.A."/>
            <person name="Brescovit A.D."/>
            <person name="Santos A.J."/>
        </authorList>
    </citation>
    <scope>NUCLEOTIDE SEQUENCE</scope>
    <source>
        <tissue evidence="1">Shoot tissue taken approximately 20 cm above the soil surface</tissue>
    </source>
</reference>
<sequence>MSTGSRAQFRRPLAI</sequence>
<proteinExistence type="predicted"/>
<evidence type="ECO:0000313" key="1">
    <source>
        <dbReference type="EMBL" id="JAD36360.1"/>
    </source>
</evidence>
<accession>A0A0A8ZHZ4</accession>